<evidence type="ECO:0000256" key="3">
    <source>
        <dbReference type="SAM" id="SignalP"/>
    </source>
</evidence>
<protein>
    <recommendedName>
        <fullName evidence="6">Transmembrane protein</fullName>
    </recommendedName>
</protein>
<proteinExistence type="predicted"/>
<feature type="chain" id="PRO_5046851378" description="Transmembrane protein" evidence="3">
    <location>
        <begin position="27"/>
        <end position="328"/>
    </location>
</feature>
<feature type="transmembrane region" description="Helical" evidence="2">
    <location>
        <begin position="117"/>
        <end position="140"/>
    </location>
</feature>
<keyword evidence="5" id="KW-1185">Reference proteome</keyword>
<keyword evidence="2" id="KW-1133">Transmembrane helix</keyword>
<dbReference type="Proteomes" id="UP001642483">
    <property type="component" value="Unassembled WGS sequence"/>
</dbReference>
<evidence type="ECO:0000313" key="4">
    <source>
        <dbReference type="EMBL" id="CAK8684187.1"/>
    </source>
</evidence>
<keyword evidence="2" id="KW-0472">Membrane</keyword>
<feature type="region of interest" description="Disordered" evidence="1">
    <location>
        <begin position="299"/>
        <end position="328"/>
    </location>
</feature>
<reference evidence="4 5" key="1">
    <citation type="submission" date="2024-02" db="EMBL/GenBank/DDBJ databases">
        <authorList>
            <person name="Daric V."/>
            <person name="Darras S."/>
        </authorList>
    </citation>
    <scope>NUCLEOTIDE SEQUENCE [LARGE SCALE GENOMIC DNA]</scope>
</reference>
<keyword evidence="3" id="KW-0732">Signal</keyword>
<accession>A0ABP0FX81</accession>
<feature type="transmembrane region" description="Helical" evidence="2">
    <location>
        <begin position="152"/>
        <end position="172"/>
    </location>
</feature>
<keyword evidence="2" id="KW-0812">Transmembrane</keyword>
<comment type="caution">
    <text evidence="4">The sequence shown here is derived from an EMBL/GenBank/DDBJ whole genome shotgun (WGS) entry which is preliminary data.</text>
</comment>
<evidence type="ECO:0000256" key="1">
    <source>
        <dbReference type="SAM" id="MobiDB-lite"/>
    </source>
</evidence>
<organism evidence="4 5">
    <name type="scientific">Clavelina lepadiformis</name>
    <name type="common">Light-bulb sea squirt</name>
    <name type="synonym">Ascidia lepadiformis</name>
    <dbReference type="NCBI Taxonomy" id="159417"/>
    <lineage>
        <taxon>Eukaryota</taxon>
        <taxon>Metazoa</taxon>
        <taxon>Chordata</taxon>
        <taxon>Tunicata</taxon>
        <taxon>Ascidiacea</taxon>
        <taxon>Aplousobranchia</taxon>
        <taxon>Clavelinidae</taxon>
        <taxon>Clavelina</taxon>
    </lineage>
</organism>
<evidence type="ECO:0000256" key="2">
    <source>
        <dbReference type="SAM" id="Phobius"/>
    </source>
</evidence>
<evidence type="ECO:0000313" key="5">
    <source>
        <dbReference type="Proteomes" id="UP001642483"/>
    </source>
</evidence>
<feature type="signal peptide" evidence="3">
    <location>
        <begin position="1"/>
        <end position="26"/>
    </location>
</feature>
<sequence length="328" mass="36441">MQQLVGSLVLRLLVKILDFVVMSTEAPNMKERRNVSEIHWKTNAVMAGMFSMLRVDGQTGLSQGRDDGGGRKTPTMRSPLPARRAFNAISSGMNYASAKTRLPASMRKKKNDELHPILRRSVCTIVLATLSMVIGVILLLVDLLAYNAEASVRGYVFIGVGSLFIIVGLVWFKHSKSKVRVLREKTEEASKLRQQLLADRVNAAAKKMASMSSQHVVRWPTKKNCDSENHAEIQLTVTTPNGNLLTDSWSSSESDDVINLASSQRQCQPLSLPVQPAYRCENECYADISPKRCRRSLPDPTLFSLQDRDKTESNSPLVREVDGNARGL</sequence>
<gene>
    <name evidence="4" type="ORF">CVLEPA_LOCUS15180</name>
</gene>
<evidence type="ECO:0008006" key="6">
    <source>
        <dbReference type="Google" id="ProtNLM"/>
    </source>
</evidence>
<name>A0ABP0FX81_CLALP</name>
<dbReference type="EMBL" id="CAWYQH010000097">
    <property type="protein sequence ID" value="CAK8684187.1"/>
    <property type="molecule type" value="Genomic_DNA"/>
</dbReference>
<feature type="compositionally biased region" description="Basic and acidic residues" evidence="1">
    <location>
        <begin position="319"/>
        <end position="328"/>
    </location>
</feature>